<dbReference type="InterPro" id="IPR036420">
    <property type="entry name" value="BRCT_dom_sf"/>
</dbReference>
<dbReference type="Gene3D" id="3.80.10.10">
    <property type="entry name" value="Ribonuclease Inhibitor"/>
    <property type="match status" value="1"/>
</dbReference>
<dbReference type="PROSITE" id="PS50172">
    <property type="entry name" value="BRCT"/>
    <property type="match status" value="1"/>
</dbReference>
<feature type="domain" description="BRCT" evidence="1">
    <location>
        <begin position="301"/>
        <end position="392"/>
    </location>
</feature>
<evidence type="ECO:0000259" key="1">
    <source>
        <dbReference type="PROSITE" id="PS50172"/>
    </source>
</evidence>
<dbReference type="InterPro" id="IPR026906">
    <property type="entry name" value="LRR_5"/>
</dbReference>
<dbReference type="Pfam" id="PF13306">
    <property type="entry name" value="LRR_5"/>
    <property type="match status" value="1"/>
</dbReference>
<dbReference type="PANTHER" id="PTHR45661">
    <property type="entry name" value="SURFACE ANTIGEN"/>
    <property type="match status" value="1"/>
</dbReference>
<evidence type="ECO:0000313" key="2">
    <source>
        <dbReference type="EMBL" id="MPM17903.1"/>
    </source>
</evidence>
<proteinExistence type="predicted"/>
<dbReference type="SMART" id="SM00292">
    <property type="entry name" value="BRCT"/>
    <property type="match status" value="1"/>
</dbReference>
<name>A0A644XUD1_9ZZZZ</name>
<dbReference type="PANTHER" id="PTHR45661:SF3">
    <property type="entry name" value="IG-LIKE DOMAIN-CONTAINING PROTEIN"/>
    <property type="match status" value="1"/>
</dbReference>
<dbReference type="SUPFAM" id="SSF52113">
    <property type="entry name" value="BRCT domain"/>
    <property type="match status" value="1"/>
</dbReference>
<dbReference type="EMBL" id="VSSQ01002881">
    <property type="protein sequence ID" value="MPM17903.1"/>
    <property type="molecule type" value="Genomic_DNA"/>
</dbReference>
<dbReference type="AlphaFoldDB" id="A0A644XUD1"/>
<comment type="caution">
    <text evidence="2">The sequence shown here is derived from an EMBL/GenBank/DDBJ whole genome shotgun (WGS) entry which is preliminary data.</text>
</comment>
<dbReference type="InterPro" id="IPR032675">
    <property type="entry name" value="LRR_dom_sf"/>
</dbReference>
<dbReference type="Pfam" id="PF00533">
    <property type="entry name" value="BRCT"/>
    <property type="match status" value="1"/>
</dbReference>
<dbReference type="InterPro" id="IPR001357">
    <property type="entry name" value="BRCT_dom"/>
</dbReference>
<dbReference type="SUPFAM" id="SSF52058">
    <property type="entry name" value="L domain-like"/>
    <property type="match status" value="1"/>
</dbReference>
<accession>A0A644XUD1</accession>
<dbReference type="InterPro" id="IPR053139">
    <property type="entry name" value="Surface_bspA-like"/>
</dbReference>
<organism evidence="2">
    <name type="scientific">bioreactor metagenome</name>
    <dbReference type="NCBI Taxonomy" id="1076179"/>
    <lineage>
        <taxon>unclassified sequences</taxon>
        <taxon>metagenomes</taxon>
        <taxon>ecological metagenomes</taxon>
    </lineage>
</organism>
<protein>
    <recommendedName>
        <fullName evidence="1">BRCT domain-containing protein</fullName>
    </recommendedName>
</protein>
<dbReference type="Gene3D" id="3.40.50.10190">
    <property type="entry name" value="BRCT domain"/>
    <property type="match status" value="1"/>
</dbReference>
<sequence>MEVATLRLKYPVELSDAAKKAYEDYLKRSAKKLMSMCIGNRDLESAAFYGQLGILKRETINAAIEECSAREQPEMMVLLLDLQNQTPGKIKKQINSLSLSSKVKAEWETHKDNPALLKRYLGNEMEIVFPSEVNGVTITGLANASTKLPENYLDITSVVIPEGYTVLGDNAFNGCEKLESVTLPSTLQHIRKNCFKDCKALKQIEIPASVTDIDDYAFSGTGIKAFELHSNTILGDLSLGSAETLIAHGASTGCFINNHYIANCLKYVYSDGEVSGSRIPSGAIMPLSYVDIGMEALLENSNSEILKGKNVYCLGQLNGLPKGIAYFPRAQFPEFVEKLGGTYAARFGKDTNIVVAQQIDPEQATIQKAKKQGTLILTELEFLTMIKEQKCF</sequence>
<reference evidence="2" key="1">
    <citation type="submission" date="2019-08" db="EMBL/GenBank/DDBJ databases">
        <authorList>
            <person name="Kucharzyk K."/>
            <person name="Murdoch R.W."/>
            <person name="Higgins S."/>
            <person name="Loffler F."/>
        </authorList>
    </citation>
    <scope>NUCLEOTIDE SEQUENCE</scope>
</reference>
<gene>
    <name evidence="2" type="ORF">SDC9_64303</name>
</gene>